<evidence type="ECO:0000256" key="1">
    <source>
        <dbReference type="SAM" id="Phobius"/>
    </source>
</evidence>
<gene>
    <name evidence="3" type="ORF">CQW49_20915</name>
</gene>
<organism evidence="3 4">
    <name type="scientific">Methylosinus trichosporium (strain ATCC 35070 / NCIMB 11131 / UNIQEM 75 / OB3b)</name>
    <dbReference type="NCBI Taxonomy" id="595536"/>
    <lineage>
        <taxon>Bacteria</taxon>
        <taxon>Pseudomonadati</taxon>
        <taxon>Pseudomonadota</taxon>
        <taxon>Alphaproteobacteria</taxon>
        <taxon>Hyphomicrobiales</taxon>
        <taxon>Methylocystaceae</taxon>
        <taxon>Methylosinus</taxon>
    </lineage>
</organism>
<keyword evidence="1" id="KW-0472">Membrane</keyword>
<keyword evidence="1" id="KW-0812">Transmembrane</keyword>
<name>A0A2D2D6Q6_METT3</name>
<protein>
    <recommendedName>
        <fullName evidence="2">TadE-like domain-containing protein</fullName>
    </recommendedName>
</protein>
<evidence type="ECO:0000259" key="2">
    <source>
        <dbReference type="Pfam" id="PF07811"/>
    </source>
</evidence>
<dbReference type="STRING" id="595536.GCA_000178815_01015"/>
<feature type="transmembrane region" description="Helical" evidence="1">
    <location>
        <begin position="12"/>
        <end position="40"/>
    </location>
</feature>
<proteinExistence type="predicted"/>
<evidence type="ECO:0000313" key="4">
    <source>
        <dbReference type="Proteomes" id="UP000230709"/>
    </source>
</evidence>
<keyword evidence="1" id="KW-1133">Transmembrane helix</keyword>
<feature type="transmembrane region" description="Helical" evidence="1">
    <location>
        <begin position="60"/>
        <end position="86"/>
    </location>
</feature>
<keyword evidence="4" id="KW-1185">Reference proteome</keyword>
<evidence type="ECO:0000313" key="3">
    <source>
        <dbReference type="EMBL" id="ATQ70529.1"/>
    </source>
</evidence>
<reference evidence="4" key="1">
    <citation type="submission" date="2017-10" db="EMBL/GenBank/DDBJ databases">
        <title>Completed PacBio SMRT sequence of Methylosinus trichosporium OB3b reveals presence of a third large plasmid.</title>
        <authorList>
            <person name="Charles T.C."/>
            <person name="Lynch M.D.J."/>
            <person name="Heil J.R."/>
            <person name="Cheng J."/>
        </authorList>
    </citation>
    <scope>NUCLEOTIDE SEQUENCE [LARGE SCALE GENOMIC DNA]</scope>
    <source>
        <strain evidence="4">OB3b</strain>
    </source>
</reference>
<dbReference type="InterPro" id="IPR012495">
    <property type="entry name" value="TadE-like_dom"/>
</dbReference>
<dbReference type="Proteomes" id="UP000230709">
    <property type="component" value="Chromosome"/>
</dbReference>
<dbReference type="KEGG" id="mtw:CQW49_20915"/>
<dbReference type="Pfam" id="PF07811">
    <property type="entry name" value="TadE"/>
    <property type="match status" value="1"/>
</dbReference>
<sequence length="185" mass="18806">MRRAAPTDMWRRFARCVAGASALEFALIAPVVVLILTGMIDYGLAVYTRFSMNERLSAAANYAMLSAASVGSSSGATLAATLVAIIPSQFDVTVVVNNGPAAQRVGGVSTPSGTASNADLCYCPTLSGSTVAWGSATTCASTCSSGVLAGKFVTIACSRSYTPLLMGYGLVSSGVVSDLAVVQVQ</sequence>
<dbReference type="AlphaFoldDB" id="A0A2D2D6Q6"/>
<dbReference type="EMBL" id="CP023737">
    <property type="protein sequence ID" value="ATQ70529.1"/>
    <property type="molecule type" value="Genomic_DNA"/>
</dbReference>
<feature type="domain" description="TadE-like" evidence="2">
    <location>
        <begin position="19"/>
        <end position="59"/>
    </location>
</feature>
<accession>A0A2D2D6Q6</accession>